<reference evidence="2" key="1">
    <citation type="journal article" date="2017" name="J. Phycol.">
        <title>Analysis of chloroplast genomes and a supermatrix inform reclassification of the Rhodomelaceae (Rhodophyta).</title>
        <authorList>
            <person name="Diaz-Tapia P."/>
            <person name="Maggs C.A."/>
            <person name="West J.A."/>
            <person name="Verbruggen H."/>
        </authorList>
    </citation>
    <scope>NUCLEOTIDE SEQUENCE</scope>
    <source>
        <strain evidence="2">PD745</strain>
    </source>
</reference>
<accession>A0A1Z1MDW4</accession>
<evidence type="ECO:0000313" key="2">
    <source>
        <dbReference type="EMBL" id="ARW64109.1"/>
    </source>
</evidence>
<evidence type="ECO:0000256" key="1">
    <source>
        <dbReference type="SAM" id="Phobius"/>
    </source>
</evidence>
<name>A0A1Z1MDW4_9FLOR</name>
<geneLocation type="chloroplast" evidence="2"/>
<feature type="transmembrane region" description="Helical" evidence="1">
    <location>
        <begin position="6"/>
        <end position="29"/>
    </location>
</feature>
<sequence length="35" mass="4423">MNNNLYGYHFISTLFIYSSFYKLIIYYYYSHKNLQ</sequence>
<keyword evidence="2" id="KW-0150">Chloroplast</keyword>
<keyword evidence="2" id="KW-0934">Plastid</keyword>
<keyword evidence="1" id="KW-1133">Transmembrane helix</keyword>
<organism evidence="2">
    <name type="scientific">Chondria sp.</name>
    <name type="common">in: red algae</name>
    <dbReference type="NCBI Taxonomy" id="1982705"/>
    <lineage>
        <taxon>Eukaryota</taxon>
        <taxon>Rhodophyta</taxon>
        <taxon>Florideophyceae</taxon>
        <taxon>Rhodymeniophycidae</taxon>
        <taxon>Ceramiales</taxon>
        <taxon>Rhodomelaceae</taxon>
        <taxon>Chondrieae</taxon>
        <taxon>Chondria</taxon>
    </lineage>
</organism>
<protein>
    <submittedName>
        <fullName evidence="2">Uncharacterized protein</fullName>
    </submittedName>
</protein>
<gene>
    <name evidence="2" type="primary">orf35c</name>
</gene>
<dbReference type="EMBL" id="MF101431">
    <property type="protein sequence ID" value="ARW64109.1"/>
    <property type="molecule type" value="Genomic_DNA"/>
</dbReference>
<keyword evidence="1" id="KW-0812">Transmembrane</keyword>
<keyword evidence="1" id="KW-0472">Membrane</keyword>
<proteinExistence type="predicted"/>
<dbReference type="AlphaFoldDB" id="A0A1Z1MDW4"/>